<dbReference type="OrthoDB" id="2886395at2759"/>
<gene>
    <name evidence="1" type="ORF">BS47DRAFT_1341623</name>
</gene>
<protein>
    <recommendedName>
        <fullName evidence="3">BTB domain-containing protein</fullName>
    </recommendedName>
</protein>
<proteinExistence type="predicted"/>
<evidence type="ECO:0000313" key="1">
    <source>
        <dbReference type="EMBL" id="KAF9515701.1"/>
    </source>
</evidence>
<name>A0A9P6B3N2_9AGAM</name>
<reference evidence="1" key="1">
    <citation type="journal article" date="2020" name="Nat. Commun.">
        <title>Large-scale genome sequencing of mycorrhizal fungi provides insights into the early evolution of symbiotic traits.</title>
        <authorList>
            <person name="Miyauchi S."/>
            <person name="Kiss E."/>
            <person name="Kuo A."/>
            <person name="Drula E."/>
            <person name="Kohler A."/>
            <person name="Sanchez-Garcia M."/>
            <person name="Morin E."/>
            <person name="Andreopoulos B."/>
            <person name="Barry K.W."/>
            <person name="Bonito G."/>
            <person name="Buee M."/>
            <person name="Carver A."/>
            <person name="Chen C."/>
            <person name="Cichocki N."/>
            <person name="Clum A."/>
            <person name="Culley D."/>
            <person name="Crous P.W."/>
            <person name="Fauchery L."/>
            <person name="Girlanda M."/>
            <person name="Hayes R.D."/>
            <person name="Keri Z."/>
            <person name="LaButti K."/>
            <person name="Lipzen A."/>
            <person name="Lombard V."/>
            <person name="Magnuson J."/>
            <person name="Maillard F."/>
            <person name="Murat C."/>
            <person name="Nolan M."/>
            <person name="Ohm R.A."/>
            <person name="Pangilinan J."/>
            <person name="Pereira M.F."/>
            <person name="Perotto S."/>
            <person name="Peter M."/>
            <person name="Pfister S."/>
            <person name="Riley R."/>
            <person name="Sitrit Y."/>
            <person name="Stielow J.B."/>
            <person name="Szollosi G."/>
            <person name="Zifcakova L."/>
            <person name="Stursova M."/>
            <person name="Spatafora J.W."/>
            <person name="Tedersoo L."/>
            <person name="Vaario L.M."/>
            <person name="Yamada A."/>
            <person name="Yan M."/>
            <person name="Wang P."/>
            <person name="Xu J."/>
            <person name="Bruns T."/>
            <person name="Baldrian P."/>
            <person name="Vilgalys R."/>
            <person name="Dunand C."/>
            <person name="Henrissat B."/>
            <person name="Grigoriev I.V."/>
            <person name="Hibbett D."/>
            <person name="Nagy L.G."/>
            <person name="Martin F.M."/>
        </authorList>
    </citation>
    <scope>NUCLEOTIDE SEQUENCE</scope>
    <source>
        <strain evidence="1">UP504</strain>
    </source>
</reference>
<dbReference type="Proteomes" id="UP000886523">
    <property type="component" value="Unassembled WGS sequence"/>
</dbReference>
<dbReference type="EMBL" id="MU128947">
    <property type="protein sequence ID" value="KAF9515701.1"/>
    <property type="molecule type" value="Genomic_DNA"/>
</dbReference>
<accession>A0A9P6B3N2</accession>
<sequence>MTTFSQHNSMLRAPGSQVFLVRGVIFQVPKSLLEIHSTLLFERRVPSGPVELLDVPSKAFGHFCDAMMNPIESSLIRPDPDLREILDILSIAHKYDAKIIEGRALPIAISMTSPENIKAHLNSRLSALEIVEIGTSINCAEVADSAFHLIMKEVRRKQLPGHKALSFAERINEPRFVARIYYEIMLQGSSEWDMDTHLTDRQRRNLNRGSVKCTEAWDEISRSWKSGLPEHDCQRDRRCDVLGRLEAIADFELEVDQRPSLREARVFHAEVLDRSVTRSPSPEALYSPLFSGSPIPRVIPATCSKISHNLYGYFIGIPAPLEPPPVDTPPKSEPGPVRFSRYVMSFVYPCP</sequence>
<keyword evidence="2" id="KW-1185">Reference proteome</keyword>
<evidence type="ECO:0008006" key="3">
    <source>
        <dbReference type="Google" id="ProtNLM"/>
    </source>
</evidence>
<evidence type="ECO:0000313" key="2">
    <source>
        <dbReference type="Proteomes" id="UP000886523"/>
    </source>
</evidence>
<comment type="caution">
    <text evidence="1">The sequence shown here is derived from an EMBL/GenBank/DDBJ whole genome shotgun (WGS) entry which is preliminary data.</text>
</comment>
<dbReference type="AlphaFoldDB" id="A0A9P6B3N2"/>
<organism evidence="1 2">
    <name type="scientific">Hydnum rufescens UP504</name>
    <dbReference type="NCBI Taxonomy" id="1448309"/>
    <lineage>
        <taxon>Eukaryota</taxon>
        <taxon>Fungi</taxon>
        <taxon>Dikarya</taxon>
        <taxon>Basidiomycota</taxon>
        <taxon>Agaricomycotina</taxon>
        <taxon>Agaricomycetes</taxon>
        <taxon>Cantharellales</taxon>
        <taxon>Hydnaceae</taxon>
        <taxon>Hydnum</taxon>
    </lineage>
</organism>